<evidence type="ECO:0000313" key="1">
    <source>
        <dbReference type="EMBL" id="KAF7258247.1"/>
    </source>
</evidence>
<accession>A0A8S9Z534</accession>
<name>A0A8S9Z534_9TREM</name>
<reference evidence="1" key="1">
    <citation type="submission" date="2019-07" db="EMBL/GenBank/DDBJ databases">
        <title>Annotation for the trematode Paragonimus miyazaki's.</title>
        <authorList>
            <person name="Choi Y.-J."/>
        </authorList>
    </citation>
    <scope>NUCLEOTIDE SEQUENCE</scope>
    <source>
        <strain evidence="1">Japan</strain>
    </source>
</reference>
<organism evidence="1 2">
    <name type="scientific">Paragonimus skrjabini miyazakii</name>
    <dbReference type="NCBI Taxonomy" id="59628"/>
    <lineage>
        <taxon>Eukaryota</taxon>
        <taxon>Metazoa</taxon>
        <taxon>Spiralia</taxon>
        <taxon>Lophotrochozoa</taxon>
        <taxon>Platyhelminthes</taxon>
        <taxon>Trematoda</taxon>
        <taxon>Digenea</taxon>
        <taxon>Plagiorchiida</taxon>
        <taxon>Troglotremata</taxon>
        <taxon>Troglotrematidae</taxon>
        <taxon>Paragonimus</taxon>
    </lineage>
</organism>
<dbReference type="AlphaFoldDB" id="A0A8S9Z534"/>
<proteinExistence type="predicted"/>
<protein>
    <submittedName>
        <fullName evidence="1">Uncharacterized protein</fullName>
    </submittedName>
</protein>
<dbReference type="EMBL" id="JTDE01001848">
    <property type="protein sequence ID" value="KAF7258247.1"/>
    <property type="molecule type" value="Genomic_DNA"/>
</dbReference>
<comment type="caution">
    <text evidence="1">The sequence shown here is derived from an EMBL/GenBank/DDBJ whole genome shotgun (WGS) entry which is preliminary data.</text>
</comment>
<gene>
    <name evidence="1" type="ORF">EG68_04778</name>
</gene>
<keyword evidence="2" id="KW-1185">Reference proteome</keyword>
<dbReference type="Proteomes" id="UP000822476">
    <property type="component" value="Unassembled WGS sequence"/>
</dbReference>
<sequence length="86" mass="9831">MSCPVRTSQPEKWMCYCECAMGSGRLFNASKAVLSNPMLIPKAGQNIVHVLENNYQIELIEVWSIIRKLLSSDTIDRGFRCNLTYF</sequence>
<evidence type="ECO:0000313" key="2">
    <source>
        <dbReference type="Proteomes" id="UP000822476"/>
    </source>
</evidence>